<reference evidence="2" key="1">
    <citation type="submission" date="2023-03" db="EMBL/GenBank/DDBJ databases">
        <title>Massive genome expansion in bonnet fungi (Mycena s.s.) driven by repeated elements and novel gene families across ecological guilds.</title>
        <authorList>
            <consortium name="Lawrence Berkeley National Laboratory"/>
            <person name="Harder C.B."/>
            <person name="Miyauchi S."/>
            <person name="Viragh M."/>
            <person name="Kuo A."/>
            <person name="Thoen E."/>
            <person name="Andreopoulos B."/>
            <person name="Lu D."/>
            <person name="Skrede I."/>
            <person name="Drula E."/>
            <person name="Henrissat B."/>
            <person name="Morin E."/>
            <person name="Kohler A."/>
            <person name="Barry K."/>
            <person name="LaButti K."/>
            <person name="Morin E."/>
            <person name="Salamov A."/>
            <person name="Lipzen A."/>
            <person name="Mereny Z."/>
            <person name="Hegedus B."/>
            <person name="Baldrian P."/>
            <person name="Stursova M."/>
            <person name="Weitz H."/>
            <person name="Taylor A."/>
            <person name="Grigoriev I.V."/>
            <person name="Nagy L.G."/>
            <person name="Martin F."/>
            <person name="Kauserud H."/>
        </authorList>
    </citation>
    <scope>NUCLEOTIDE SEQUENCE</scope>
    <source>
        <strain evidence="2">CBHHK002</strain>
    </source>
</reference>
<sequence>MCNTLHILATEDVGAGGGNPPHLLQAIQPMVQESGDEDENEDGGTKKWPLHSDQGPPSLSLASLVSLAKWVVTNKNTPTKKHRPTSNIIMRGLKSLVPIAASSSSGAPESSSSYQPLLTLKLSLNGGGSGSSSQRLLLAVPVRQPPRTNSDESSWEMVDDLPLQWTWDFVSLVSAGLRLVNASVLSFALWTCPPAGLELPPPYTPEAAPQRTSATTTMVGGVTLAFNVPINSNIIGVTPVTQTVNFGRDVPFAVGYTKICNYVCWVQVG</sequence>
<accession>A0AAD6ZHJ6</accession>
<keyword evidence="3" id="KW-1185">Reference proteome</keyword>
<gene>
    <name evidence="2" type="ORF">DFH08DRAFT_970010</name>
</gene>
<comment type="caution">
    <text evidence="2">The sequence shown here is derived from an EMBL/GenBank/DDBJ whole genome shotgun (WGS) entry which is preliminary data.</text>
</comment>
<dbReference type="EMBL" id="JARIHO010000050">
    <property type="protein sequence ID" value="KAJ7321651.1"/>
    <property type="molecule type" value="Genomic_DNA"/>
</dbReference>
<dbReference type="AlphaFoldDB" id="A0AAD6ZHJ6"/>
<evidence type="ECO:0000313" key="3">
    <source>
        <dbReference type="Proteomes" id="UP001218218"/>
    </source>
</evidence>
<name>A0AAD6ZHJ6_9AGAR</name>
<protein>
    <submittedName>
        <fullName evidence="2">Uncharacterized protein</fullName>
    </submittedName>
</protein>
<feature type="region of interest" description="Disordered" evidence="1">
    <location>
        <begin position="33"/>
        <end position="55"/>
    </location>
</feature>
<evidence type="ECO:0000313" key="2">
    <source>
        <dbReference type="EMBL" id="KAJ7321651.1"/>
    </source>
</evidence>
<organism evidence="2 3">
    <name type="scientific">Mycena albidolilacea</name>
    <dbReference type="NCBI Taxonomy" id="1033008"/>
    <lineage>
        <taxon>Eukaryota</taxon>
        <taxon>Fungi</taxon>
        <taxon>Dikarya</taxon>
        <taxon>Basidiomycota</taxon>
        <taxon>Agaricomycotina</taxon>
        <taxon>Agaricomycetes</taxon>
        <taxon>Agaricomycetidae</taxon>
        <taxon>Agaricales</taxon>
        <taxon>Marasmiineae</taxon>
        <taxon>Mycenaceae</taxon>
        <taxon>Mycena</taxon>
    </lineage>
</organism>
<dbReference type="Proteomes" id="UP001218218">
    <property type="component" value="Unassembled WGS sequence"/>
</dbReference>
<proteinExistence type="predicted"/>
<evidence type="ECO:0000256" key="1">
    <source>
        <dbReference type="SAM" id="MobiDB-lite"/>
    </source>
</evidence>